<dbReference type="AlphaFoldDB" id="A0A9P8CF31"/>
<proteinExistence type="predicted"/>
<keyword evidence="3" id="KW-1185">Reference proteome</keyword>
<keyword evidence="1" id="KW-0472">Membrane</keyword>
<comment type="caution">
    <text evidence="2">The sequence shown here is derived from an EMBL/GenBank/DDBJ whole genome shotgun (WGS) entry which is preliminary data.</text>
</comment>
<keyword evidence="1" id="KW-1133">Transmembrane helix</keyword>
<protein>
    <submittedName>
        <fullName evidence="2">Uncharacterized protein</fullName>
    </submittedName>
</protein>
<reference evidence="2" key="1">
    <citation type="journal article" date="2021" name="IMA Fungus">
        <title>Genomic characterization of three marine fungi, including Emericellopsis atlantica sp. nov. with signatures of a generalist lifestyle and marine biomass degradation.</title>
        <authorList>
            <person name="Hagestad O.C."/>
            <person name="Hou L."/>
            <person name="Andersen J.H."/>
            <person name="Hansen E.H."/>
            <person name="Altermark B."/>
            <person name="Li C."/>
            <person name="Kuhnert E."/>
            <person name="Cox R.J."/>
            <person name="Crous P.W."/>
            <person name="Spatafora J.W."/>
            <person name="Lail K."/>
            <person name="Amirebrahimi M."/>
            <person name="Lipzen A."/>
            <person name="Pangilinan J."/>
            <person name="Andreopoulos W."/>
            <person name="Hayes R.D."/>
            <person name="Ng V."/>
            <person name="Grigoriev I.V."/>
            <person name="Jackson S.A."/>
            <person name="Sutton T.D.S."/>
            <person name="Dobson A.D.W."/>
            <person name="Rama T."/>
        </authorList>
    </citation>
    <scope>NUCLEOTIDE SEQUENCE</scope>
    <source>
        <strain evidence="2">TRa3180A</strain>
    </source>
</reference>
<name>A0A9P8CF31_9HELO</name>
<gene>
    <name evidence="2" type="ORF">BJ878DRAFT_75292</name>
</gene>
<evidence type="ECO:0000313" key="2">
    <source>
        <dbReference type="EMBL" id="KAG9244320.1"/>
    </source>
</evidence>
<dbReference type="Proteomes" id="UP000887226">
    <property type="component" value="Unassembled WGS sequence"/>
</dbReference>
<sequence length="126" mass="14445">MNEGYSHIINSALPPSMPIFLCFSWIAPIFFTSNCFPSVVVSLRIPGAHCSSFIMLFCHVMAELTISKTMGTHQWWDDIENEVYRVYVQGDHTLDRTLQLMLDAHSFKARFVSLLFITTHQCHSNC</sequence>
<dbReference type="EMBL" id="MU253914">
    <property type="protein sequence ID" value="KAG9244320.1"/>
    <property type="molecule type" value="Genomic_DNA"/>
</dbReference>
<evidence type="ECO:0000313" key="3">
    <source>
        <dbReference type="Proteomes" id="UP000887226"/>
    </source>
</evidence>
<keyword evidence="1" id="KW-0812">Transmembrane</keyword>
<evidence type="ECO:0000256" key="1">
    <source>
        <dbReference type="SAM" id="Phobius"/>
    </source>
</evidence>
<feature type="transmembrane region" description="Helical" evidence="1">
    <location>
        <begin position="43"/>
        <end position="62"/>
    </location>
</feature>
<organism evidence="2 3">
    <name type="scientific">Calycina marina</name>
    <dbReference type="NCBI Taxonomy" id="1763456"/>
    <lineage>
        <taxon>Eukaryota</taxon>
        <taxon>Fungi</taxon>
        <taxon>Dikarya</taxon>
        <taxon>Ascomycota</taxon>
        <taxon>Pezizomycotina</taxon>
        <taxon>Leotiomycetes</taxon>
        <taxon>Helotiales</taxon>
        <taxon>Pezizellaceae</taxon>
        <taxon>Calycina</taxon>
    </lineage>
</organism>
<accession>A0A9P8CF31</accession>
<feature type="transmembrane region" description="Helical" evidence="1">
    <location>
        <begin position="12"/>
        <end position="31"/>
    </location>
</feature>
<dbReference type="OrthoDB" id="5986190at2759"/>